<feature type="compositionally biased region" description="Pro residues" evidence="5">
    <location>
        <begin position="11"/>
        <end position="26"/>
    </location>
</feature>
<feature type="region of interest" description="Disordered" evidence="5">
    <location>
        <begin position="1"/>
        <end position="51"/>
    </location>
</feature>
<evidence type="ECO:0000259" key="7">
    <source>
        <dbReference type="Pfam" id="PF06271"/>
    </source>
</evidence>
<feature type="domain" description="RDD" evidence="7">
    <location>
        <begin position="71"/>
        <end position="164"/>
    </location>
</feature>
<name>A0ABW2L5V4_9BACT</name>
<dbReference type="Proteomes" id="UP001596472">
    <property type="component" value="Unassembled WGS sequence"/>
</dbReference>
<keyword evidence="9" id="KW-1185">Reference proteome</keyword>
<dbReference type="RefSeq" id="WP_379710164.1">
    <property type="nucleotide sequence ID" value="NZ_JBHTBS010000002.1"/>
</dbReference>
<gene>
    <name evidence="8" type="ORF">ACFQY0_05710</name>
</gene>
<evidence type="ECO:0000256" key="2">
    <source>
        <dbReference type="ARBA" id="ARBA00022692"/>
    </source>
</evidence>
<feature type="compositionally biased region" description="Low complexity" evidence="5">
    <location>
        <begin position="27"/>
        <end position="42"/>
    </location>
</feature>
<dbReference type="EMBL" id="JBHTBS010000002">
    <property type="protein sequence ID" value="MFC7336664.1"/>
    <property type="molecule type" value="Genomic_DNA"/>
</dbReference>
<accession>A0ABW2L5V4</accession>
<feature type="transmembrane region" description="Helical" evidence="6">
    <location>
        <begin position="150"/>
        <end position="172"/>
    </location>
</feature>
<evidence type="ECO:0000256" key="5">
    <source>
        <dbReference type="SAM" id="MobiDB-lite"/>
    </source>
</evidence>
<keyword evidence="3 6" id="KW-1133">Transmembrane helix</keyword>
<keyword evidence="4 6" id="KW-0472">Membrane</keyword>
<reference evidence="9" key="1">
    <citation type="journal article" date="2019" name="Int. J. Syst. Evol. Microbiol.">
        <title>The Global Catalogue of Microorganisms (GCM) 10K type strain sequencing project: providing services to taxonomists for standard genome sequencing and annotation.</title>
        <authorList>
            <consortium name="The Broad Institute Genomics Platform"/>
            <consortium name="The Broad Institute Genome Sequencing Center for Infectious Disease"/>
            <person name="Wu L."/>
            <person name="Ma J."/>
        </authorList>
    </citation>
    <scope>NUCLEOTIDE SEQUENCE [LARGE SCALE GENOMIC DNA]</scope>
    <source>
        <strain evidence="9">CGMCC 4.1467</strain>
    </source>
</reference>
<evidence type="ECO:0000313" key="9">
    <source>
        <dbReference type="Proteomes" id="UP001596472"/>
    </source>
</evidence>
<protein>
    <submittedName>
        <fullName evidence="8">RDD family protein</fullName>
    </submittedName>
</protein>
<keyword evidence="2 6" id="KW-0812">Transmembrane</keyword>
<evidence type="ECO:0000256" key="1">
    <source>
        <dbReference type="ARBA" id="ARBA00004141"/>
    </source>
</evidence>
<organism evidence="8 9">
    <name type="scientific">Haloferula chungangensis</name>
    <dbReference type="NCBI Taxonomy" id="1048331"/>
    <lineage>
        <taxon>Bacteria</taxon>
        <taxon>Pseudomonadati</taxon>
        <taxon>Verrucomicrobiota</taxon>
        <taxon>Verrucomicrobiia</taxon>
        <taxon>Verrucomicrobiales</taxon>
        <taxon>Verrucomicrobiaceae</taxon>
        <taxon>Haloferula</taxon>
    </lineage>
</organism>
<evidence type="ECO:0000256" key="6">
    <source>
        <dbReference type="SAM" id="Phobius"/>
    </source>
</evidence>
<feature type="compositionally biased region" description="Basic and acidic residues" evidence="5">
    <location>
        <begin position="1"/>
        <end position="10"/>
    </location>
</feature>
<evidence type="ECO:0000256" key="3">
    <source>
        <dbReference type="ARBA" id="ARBA00022989"/>
    </source>
</evidence>
<comment type="subcellular location">
    <subcellularLocation>
        <location evidence="1">Membrane</location>
        <topology evidence="1">Multi-pass membrane protein</topology>
    </subcellularLocation>
</comment>
<evidence type="ECO:0000256" key="4">
    <source>
        <dbReference type="ARBA" id="ARBA00023136"/>
    </source>
</evidence>
<dbReference type="Pfam" id="PF06271">
    <property type="entry name" value="RDD"/>
    <property type="match status" value="1"/>
</dbReference>
<comment type="caution">
    <text evidence="8">The sequence shown here is derived from an EMBL/GenBank/DDBJ whole genome shotgun (WGS) entry which is preliminary data.</text>
</comment>
<sequence length="205" mass="22044">MMGDEEKKDPPPPSLSKPSPVPPPPSLSKAEPAPEMPPASSSPGPPVLQKPVKVNTPEEAADEELAHEAPAPLNTRLLAGLIDGLVGGGLGFVVSLILPSQLATLVWIAYMMVRDCLPFLKGQSVGKTAMKLKVVKKDGSDLVNDWQTGVIRNILMVIPIFGPLIEAVVLISRDGKPEKGMRLGDDFVKTRVIVWRPEEELPEEP</sequence>
<feature type="transmembrane region" description="Helical" evidence="6">
    <location>
        <begin position="85"/>
        <end position="110"/>
    </location>
</feature>
<evidence type="ECO:0000313" key="8">
    <source>
        <dbReference type="EMBL" id="MFC7336664.1"/>
    </source>
</evidence>
<proteinExistence type="predicted"/>
<dbReference type="InterPro" id="IPR010432">
    <property type="entry name" value="RDD"/>
</dbReference>